<evidence type="ECO:0008006" key="10">
    <source>
        <dbReference type="Google" id="ProtNLM"/>
    </source>
</evidence>
<keyword evidence="5 6" id="KW-0472">Membrane</keyword>
<evidence type="ECO:0000256" key="5">
    <source>
        <dbReference type="ARBA" id="ARBA00023136"/>
    </source>
</evidence>
<protein>
    <recommendedName>
        <fullName evidence="10">FtsK alpha domain-containing protein</fullName>
    </recommendedName>
</protein>
<gene>
    <name evidence="9" type="ORF">ENG63_05760</name>
</gene>
<evidence type="ECO:0000313" key="9">
    <source>
        <dbReference type="EMBL" id="HDD44347.1"/>
    </source>
</evidence>
<dbReference type="Pfam" id="PF13491">
    <property type="entry name" value="FtsK_4TM"/>
    <property type="match status" value="1"/>
</dbReference>
<feature type="transmembrane region" description="Helical" evidence="6">
    <location>
        <begin position="103"/>
        <end position="121"/>
    </location>
</feature>
<dbReference type="InterPro" id="IPR025199">
    <property type="entry name" value="FtsK_4TM"/>
</dbReference>
<keyword evidence="3 6" id="KW-0812">Transmembrane</keyword>
<comment type="caution">
    <text evidence="9">The sequence shown here is derived from an EMBL/GenBank/DDBJ whole genome shotgun (WGS) entry which is preliminary data.</text>
</comment>
<reference evidence="9" key="1">
    <citation type="journal article" date="2020" name="mSystems">
        <title>Genome- and Community-Level Interaction Insights into Carbon Utilization and Element Cycling Functions of Hydrothermarchaeota in Hydrothermal Sediment.</title>
        <authorList>
            <person name="Zhou Z."/>
            <person name="Liu Y."/>
            <person name="Xu W."/>
            <person name="Pan J."/>
            <person name="Luo Z.H."/>
            <person name="Li M."/>
        </authorList>
    </citation>
    <scope>NUCLEOTIDE SEQUENCE [LARGE SCALE GENOMIC DNA]</scope>
    <source>
        <strain evidence="9">HyVt-233</strain>
    </source>
</reference>
<organism evidence="9">
    <name type="scientific">Desulfofervidus auxilii</name>
    <dbReference type="NCBI Taxonomy" id="1621989"/>
    <lineage>
        <taxon>Bacteria</taxon>
        <taxon>Pseudomonadati</taxon>
        <taxon>Thermodesulfobacteriota</taxon>
        <taxon>Candidatus Desulfofervidia</taxon>
        <taxon>Candidatus Desulfofervidales</taxon>
        <taxon>Candidatus Desulfofervidaceae</taxon>
        <taxon>Candidatus Desulfofervidus</taxon>
    </lineage>
</organism>
<evidence type="ECO:0000256" key="4">
    <source>
        <dbReference type="ARBA" id="ARBA00022989"/>
    </source>
</evidence>
<dbReference type="Gene3D" id="3.30.980.40">
    <property type="match status" value="1"/>
</dbReference>
<evidence type="ECO:0000256" key="2">
    <source>
        <dbReference type="ARBA" id="ARBA00022475"/>
    </source>
</evidence>
<dbReference type="InterPro" id="IPR041027">
    <property type="entry name" value="FtsK_alpha"/>
</dbReference>
<dbReference type="EMBL" id="DRBS01000220">
    <property type="protein sequence ID" value="HDD44347.1"/>
    <property type="molecule type" value="Genomic_DNA"/>
</dbReference>
<dbReference type="GO" id="GO:0005886">
    <property type="term" value="C:plasma membrane"/>
    <property type="evidence" value="ECO:0007669"/>
    <property type="project" value="UniProtKB-SubCell"/>
</dbReference>
<proteinExistence type="predicted"/>
<evidence type="ECO:0000259" key="8">
    <source>
        <dbReference type="Pfam" id="PF17854"/>
    </source>
</evidence>
<dbReference type="PANTHER" id="PTHR22683">
    <property type="entry name" value="SPORULATION PROTEIN RELATED"/>
    <property type="match status" value="1"/>
</dbReference>
<feature type="domain" description="FtsK alpha" evidence="8">
    <location>
        <begin position="171"/>
        <end position="233"/>
    </location>
</feature>
<comment type="subcellular location">
    <subcellularLocation>
        <location evidence="1">Cell membrane</location>
        <topology evidence="1">Multi-pass membrane protein</topology>
    </subcellularLocation>
</comment>
<dbReference type="AlphaFoldDB" id="A0A7C0Y2P8"/>
<accession>A0A7C0Y2P8</accession>
<feature type="non-terminal residue" evidence="9">
    <location>
        <position position="233"/>
    </location>
</feature>
<dbReference type="Pfam" id="PF17854">
    <property type="entry name" value="FtsK_alpha"/>
    <property type="match status" value="1"/>
</dbReference>
<keyword evidence="2" id="KW-1003">Cell membrane</keyword>
<dbReference type="InterPro" id="IPR050206">
    <property type="entry name" value="FtsK/SpoIIIE/SftA"/>
</dbReference>
<feature type="transmembrane region" description="Helical" evidence="6">
    <location>
        <begin position="61"/>
        <end position="83"/>
    </location>
</feature>
<evidence type="ECO:0000256" key="3">
    <source>
        <dbReference type="ARBA" id="ARBA00022692"/>
    </source>
</evidence>
<evidence type="ECO:0000259" key="7">
    <source>
        <dbReference type="Pfam" id="PF13491"/>
    </source>
</evidence>
<name>A0A7C0Y2P8_DESA2</name>
<dbReference type="Proteomes" id="UP000886289">
    <property type="component" value="Unassembled WGS sequence"/>
</dbReference>
<keyword evidence="4 6" id="KW-1133">Transmembrane helix</keyword>
<feature type="transmembrane region" description="Helical" evidence="6">
    <location>
        <begin position="37"/>
        <end position="54"/>
    </location>
</feature>
<dbReference type="PANTHER" id="PTHR22683:SF41">
    <property type="entry name" value="DNA TRANSLOCASE FTSK"/>
    <property type="match status" value="1"/>
</dbReference>
<feature type="domain" description="DNA translocase FtsK 4TM region" evidence="7">
    <location>
        <begin position="32"/>
        <end position="122"/>
    </location>
</feature>
<evidence type="ECO:0000256" key="6">
    <source>
        <dbReference type="SAM" id="Phobius"/>
    </source>
</evidence>
<sequence>MKKKIFALVLIISNLFLCFILVNSTLGFKLKNIFGESIWFLIIGFFYLGINAWRKNSIFHIFTTLIGIFCLLVASSTILDFVFSSGGKFGSFCHKYLISYFPAWSAWLIEMGLFFIGLFLIGEKASYGFEKISIWFKQAFSLKVTQEKKVKTKPSHRPQKEIIVSEKGWQFPSLEIFIPGEKRKQIDNTYFETTARLLEETLRDFGVEGKVVRVNSGPVVTMYEFEPAPGVKI</sequence>
<evidence type="ECO:0000256" key="1">
    <source>
        <dbReference type="ARBA" id="ARBA00004651"/>
    </source>
</evidence>